<evidence type="ECO:0000313" key="3">
    <source>
        <dbReference type="EMBL" id="SIT03538.1"/>
    </source>
</evidence>
<keyword evidence="2" id="KW-0732">Signal</keyword>
<dbReference type="Proteomes" id="UP000186917">
    <property type="component" value="Unassembled WGS sequence"/>
</dbReference>
<dbReference type="RefSeq" id="WP_076378614.1">
    <property type="nucleotide sequence ID" value="NZ_AP017422.1"/>
</dbReference>
<feature type="chain" id="PRO_5012546310" evidence="2">
    <location>
        <begin position="19"/>
        <end position="434"/>
    </location>
</feature>
<dbReference type="Gene3D" id="1.25.40.10">
    <property type="entry name" value="Tetratricopeptide repeat domain"/>
    <property type="match status" value="1"/>
</dbReference>
<accession>A0A1N7NZ28</accession>
<dbReference type="OrthoDB" id="120730at2"/>
<dbReference type="Gene3D" id="3.40.30.10">
    <property type="entry name" value="Glutaredoxin"/>
    <property type="match status" value="1"/>
</dbReference>
<dbReference type="PROSITE" id="PS50005">
    <property type="entry name" value="TPR"/>
    <property type="match status" value="1"/>
</dbReference>
<name>A0A1N7NZ28_9BACT</name>
<keyword evidence="1" id="KW-0802">TPR repeat</keyword>
<dbReference type="STRING" id="477680.SAMN05421788_10337"/>
<evidence type="ECO:0000313" key="4">
    <source>
        <dbReference type="Proteomes" id="UP000186917"/>
    </source>
</evidence>
<dbReference type="InterPro" id="IPR036249">
    <property type="entry name" value="Thioredoxin-like_sf"/>
</dbReference>
<dbReference type="SUPFAM" id="SSF48452">
    <property type="entry name" value="TPR-like"/>
    <property type="match status" value="1"/>
</dbReference>
<dbReference type="EMBL" id="FTOR01000003">
    <property type="protein sequence ID" value="SIT03538.1"/>
    <property type="molecule type" value="Genomic_DNA"/>
</dbReference>
<evidence type="ECO:0000256" key="2">
    <source>
        <dbReference type="SAM" id="SignalP"/>
    </source>
</evidence>
<feature type="signal peptide" evidence="2">
    <location>
        <begin position="1"/>
        <end position="18"/>
    </location>
</feature>
<dbReference type="AlphaFoldDB" id="A0A1N7NZ28"/>
<dbReference type="InterPro" id="IPR019734">
    <property type="entry name" value="TPR_rpt"/>
</dbReference>
<sequence>MMMRCWLVLFCWPMMLLAKEPDIQFVSNVTWKEVMTKARVEHKLIFIYYYAEGNRDAGKMNREVLSKVQVSNECNEQFVNVKITVDSAGNKEEASASLIQSIAGYLQLVDVRARPGFLFFSPDGKILHREEGFRDEPGFLSVIKNAVNSERQYYSLLKRYREGTKEYSTYPYLATTARVLHDSAVAEEVSSVYTAYVLGKYVAEQRMSRKDIEFLSAFMRKPSDAGMRFFLDHGAWVDTIMGVRHYARSHIDAMVYSTVIDSLLISRNRSLTPATEPDWGLLEKHISQLFNEETAERNVNWAKIRWYEDQKRWKEYCSCVVEKVEKYGPYEKHFPNNYYLESAIRYNAAAWEVFSYCTDNVQLNKALLWSEKAMQQIAEPNAEFYDTYANLLYKMGRVKEALQYEEKALLMDPRDKYIQVNLDKMKKGDRTWKN</sequence>
<protein>
    <submittedName>
        <fullName evidence="3">Thioredoxin-related protein</fullName>
    </submittedName>
</protein>
<organism evidence="3 4">
    <name type="scientific">Filimonas lacunae</name>
    <dbReference type="NCBI Taxonomy" id="477680"/>
    <lineage>
        <taxon>Bacteria</taxon>
        <taxon>Pseudomonadati</taxon>
        <taxon>Bacteroidota</taxon>
        <taxon>Chitinophagia</taxon>
        <taxon>Chitinophagales</taxon>
        <taxon>Chitinophagaceae</taxon>
        <taxon>Filimonas</taxon>
    </lineage>
</organism>
<reference evidence="4" key="1">
    <citation type="submission" date="2017-01" db="EMBL/GenBank/DDBJ databases">
        <authorList>
            <person name="Varghese N."/>
            <person name="Submissions S."/>
        </authorList>
    </citation>
    <scope>NUCLEOTIDE SEQUENCE [LARGE SCALE GENOMIC DNA]</scope>
    <source>
        <strain evidence="4">DSM 21054</strain>
    </source>
</reference>
<gene>
    <name evidence="3" type="ORF">SAMN05421788_10337</name>
</gene>
<dbReference type="SUPFAM" id="SSF52833">
    <property type="entry name" value="Thioredoxin-like"/>
    <property type="match status" value="1"/>
</dbReference>
<evidence type="ECO:0000256" key="1">
    <source>
        <dbReference type="PROSITE-ProRule" id="PRU00339"/>
    </source>
</evidence>
<keyword evidence="4" id="KW-1185">Reference proteome</keyword>
<proteinExistence type="predicted"/>
<dbReference type="InterPro" id="IPR011990">
    <property type="entry name" value="TPR-like_helical_dom_sf"/>
</dbReference>
<feature type="repeat" description="TPR" evidence="1">
    <location>
        <begin position="382"/>
        <end position="415"/>
    </location>
</feature>